<feature type="domain" description="Metallo-beta-lactamase" evidence="5">
    <location>
        <begin position="13"/>
        <end position="203"/>
    </location>
</feature>
<dbReference type="OrthoDB" id="9802248at2"/>
<dbReference type="SMART" id="SM00849">
    <property type="entry name" value="Lactamase_B"/>
    <property type="match status" value="1"/>
</dbReference>
<name>A0A133ZWT7_9FUSO</name>
<dbReference type="GeneID" id="84804024"/>
<dbReference type="RefSeq" id="WP_018498582.1">
    <property type="nucleotide sequence ID" value="NZ_AP019829.2"/>
</dbReference>
<dbReference type="EMBL" id="AP019835">
    <property type="protein sequence ID" value="BBM49407.1"/>
    <property type="molecule type" value="Genomic_DNA"/>
</dbReference>
<gene>
    <name evidence="7" type="ORF">HMPREF3180_02107</name>
    <name evidence="6" type="ORF">JMUB3934_0702</name>
</gene>
<keyword evidence="3" id="KW-0378">Hydrolase</keyword>
<dbReference type="InterPro" id="IPR001279">
    <property type="entry name" value="Metallo-B-lactamas"/>
</dbReference>
<evidence type="ECO:0000256" key="4">
    <source>
        <dbReference type="ARBA" id="ARBA00022833"/>
    </source>
</evidence>
<evidence type="ECO:0000256" key="2">
    <source>
        <dbReference type="ARBA" id="ARBA00022723"/>
    </source>
</evidence>
<dbReference type="Gene3D" id="3.60.15.10">
    <property type="entry name" value="Ribonuclease Z/Hydroxyacylglutathione hydrolase-like"/>
    <property type="match status" value="1"/>
</dbReference>
<dbReference type="EMBL" id="LSDD01000162">
    <property type="protein sequence ID" value="KXB59878.1"/>
    <property type="molecule type" value="Genomic_DNA"/>
</dbReference>
<dbReference type="Pfam" id="PF00753">
    <property type="entry name" value="Lactamase_B"/>
    <property type="match status" value="1"/>
</dbReference>
<organism evidence="7 8">
    <name type="scientific">Leptotrichia wadei</name>
    <dbReference type="NCBI Taxonomy" id="157687"/>
    <lineage>
        <taxon>Bacteria</taxon>
        <taxon>Fusobacteriati</taxon>
        <taxon>Fusobacteriota</taxon>
        <taxon>Fusobacteriia</taxon>
        <taxon>Fusobacteriales</taxon>
        <taxon>Leptotrichiaceae</taxon>
        <taxon>Leptotrichia</taxon>
    </lineage>
</organism>
<dbReference type="PANTHER" id="PTHR46233">
    <property type="entry name" value="HYDROXYACYLGLUTATHIONE HYDROLASE GLOC"/>
    <property type="match status" value="1"/>
</dbReference>
<accession>A0A133ZWT7</accession>
<proteinExistence type="predicted"/>
<dbReference type="GO" id="GO:0046872">
    <property type="term" value="F:metal ion binding"/>
    <property type="evidence" value="ECO:0007669"/>
    <property type="project" value="UniProtKB-KW"/>
</dbReference>
<dbReference type="PANTHER" id="PTHR46233:SF3">
    <property type="entry name" value="HYDROXYACYLGLUTATHIONE HYDROLASE GLOC"/>
    <property type="match status" value="1"/>
</dbReference>
<dbReference type="SUPFAM" id="SSF56281">
    <property type="entry name" value="Metallo-hydrolase/oxidoreductase"/>
    <property type="match status" value="1"/>
</dbReference>
<sequence length="216" mass="24833">MELKRFLNDNAVQSNCYVISHGKDCYVMDPGQEKMTEVIEYIEKNELNLLGVLLTHGHWDHILGIPSMLEYKKVPVYVSEGGYEFLFNPELSLFAWREGEFELNKEDVKIITLKENDKIGKNGIISENTDNEEIYFEIIETPGHSRGDICYYDKKDKILFSGDTLFTGTYGRVDLPTSDPIQMGKSLKKLLNLDPDIKVYPGHGFDTTIGVEKRYY</sequence>
<dbReference type="PATRIC" id="fig|157687.3.peg.2109"/>
<dbReference type="InterPro" id="IPR051453">
    <property type="entry name" value="MBL_Glyoxalase_II"/>
</dbReference>
<dbReference type="STRING" id="157687.HMPREF3180_02107"/>
<evidence type="ECO:0000313" key="7">
    <source>
        <dbReference type="EMBL" id="KXB59878.1"/>
    </source>
</evidence>
<evidence type="ECO:0000256" key="3">
    <source>
        <dbReference type="ARBA" id="ARBA00022801"/>
    </source>
</evidence>
<evidence type="ECO:0000256" key="1">
    <source>
        <dbReference type="ARBA" id="ARBA00001947"/>
    </source>
</evidence>
<dbReference type="Proteomes" id="UP000321501">
    <property type="component" value="Chromosome"/>
</dbReference>
<comment type="cofactor">
    <cofactor evidence="1">
        <name>Zn(2+)</name>
        <dbReference type="ChEBI" id="CHEBI:29105"/>
    </cofactor>
</comment>
<reference evidence="6 9" key="3">
    <citation type="submission" date="2019-07" db="EMBL/GenBank/DDBJ databases">
        <title>Complete Genome Sequence of Leptotrichia wadei Strain JMUB3934.</title>
        <authorList>
            <person name="Watanabe S."/>
            <person name="Cui L."/>
        </authorList>
    </citation>
    <scope>NUCLEOTIDE SEQUENCE [LARGE SCALE GENOMIC DNA]</scope>
    <source>
        <strain evidence="6 9">JMUB3934</strain>
    </source>
</reference>
<evidence type="ECO:0000259" key="5">
    <source>
        <dbReference type="SMART" id="SM00849"/>
    </source>
</evidence>
<evidence type="ECO:0000313" key="6">
    <source>
        <dbReference type="EMBL" id="BBM49407.1"/>
    </source>
</evidence>
<keyword evidence="2" id="KW-0479">Metal-binding</keyword>
<reference evidence="7" key="1">
    <citation type="submission" date="2016-01" db="EMBL/GenBank/DDBJ databases">
        <authorList>
            <person name="Oliw E.H."/>
        </authorList>
    </citation>
    <scope>NUCLEOTIDE SEQUENCE [LARGE SCALE GENOMIC DNA]</scope>
    <source>
        <strain evidence="7">KA00185</strain>
    </source>
</reference>
<dbReference type="AlphaFoldDB" id="A0A133ZWT7"/>
<keyword evidence="8" id="KW-1185">Reference proteome</keyword>
<evidence type="ECO:0000313" key="8">
    <source>
        <dbReference type="Proteomes" id="UP000070483"/>
    </source>
</evidence>
<dbReference type="GO" id="GO:0016787">
    <property type="term" value="F:hydrolase activity"/>
    <property type="evidence" value="ECO:0007669"/>
    <property type="project" value="UniProtKB-KW"/>
</dbReference>
<reference evidence="8" key="2">
    <citation type="submission" date="2016-01" db="EMBL/GenBank/DDBJ databases">
        <authorList>
            <person name="Mitreva M."/>
            <person name="Pepin K.H."/>
            <person name="Mihindukulasuriya K.A."/>
            <person name="Fulton R."/>
            <person name="Fronick C."/>
            <person name="O'Laughlin M."/>
            <person name="Miner T."/>
            <person name="Herter B."/>
            <person name="Rosa B.A."/>
            <person name="Cordes M."/>
            <person name="Tomlinson C."/>
            <person name="Wollam A."/>
            <person name="Palsikar V.B."/>
            <person name="Mardis E.R."/>
            <person name="Wilson R.K."/>
        </authorList>
    </citation>
    <scope>NUCLEOTIDE SEQUENCE [LARGE SCALE GENOMIC DNA]</scope>
    <source>
        <strain evidence="8">KA00185</strain>
    </source>
</reference>
<protein>
    <submittedName>
        <fullName evidence="6 7">Beta-lactamase</fullName>
    </submittedName>
</protein>
<evidence type="ECO:0000313" key="9">
    <source>
        <dbReference type="Proteomes" id="UP000321501"/>
    </source>
</evidence>
<dbReference type="Proteomes" id="UP000070483">
    <property type="component" value="Unassembled WGS sequence"/>
</dbReference>
<dbReference type="CDD" id="cd06262">
    <property type="entry name" value="metallo-hydrolase-like_MBL-fold"/>
    <property type="match status" value="1"/>
</dbReference>
<dbReference type="InterPro" id="IPR036866">
    <property type="entry name" value="RibonucZ/Hydroxyglut_hydro"/>
</dbReference>
<keyword evidence="4" id="KW-0862">Zinc</keyword>